<keyword evidence="4" id="KW-0653">Protein transport</keyword>
<feature type="signal peptide" evidence="9">
    <location>
        <begin position="1"/>
        <end position="27"/>
    </location>
</feature>
<keyword evidence="3 9" id="KW-0732">Signal</keyword>
<gene>
    <name evidence="11" type="ORF">EV696_104126</name>
</gene>
<dbReference type="Gene3D" id="2.60.40.3500">
    <property type="match status" value="1"/>
</dbReference>
<dbReference type="InterPro" id="IPR051808">
    <property type="entry name" value="Type_IV_pilus_biogenesis"/>
</dbReference>
<evidence type="ECO:0000256" key="1">
    <source>
        <dbReference type="ARBA" id="ARBA00004370"/>
    </source>
</evidence>
<dbReference type="Pfam" id="PF00263">
    <property type="entry name" value="Secretin"/>
    <property type="match status" value="1"/>
</dbReference>
<dbReference type="Proteomes" id="UP000295375">
    <property type="component" value="Unassembled WGS sequence"/>
</dbReference>
<dbReference type="Gene3D" id="2.60.40.3470">
    <property type="match status" value="1"/>
</dbReference>
<dbReference type="Pfam" id="PF07660">
    <property type="entry name" value="STN"/>
    <property type="match status" value="1"/>
</dbReference>
<evidence type="ECO:0000256" key="5">
    <source>
        <dbReference type="ARBA" id="ARBA00023136"/>
    </source>
</evidence>
<keyword evidence="5" id="KW-0472">Membrane</keyword>
<dbReference type="InterPro" id="IPR005644">
    <property type="entry name" value="NolW-like"/>
</dbReference>
<dbReference type="OrthoDB" id="9779724at2"/>
<keyword evidence="12" id="KW-1185">Reference proteome</keyword>
<dbReference type="InterPro" id="IPR004846">
    <property type="entry name" value="T2SS/T3SS_dom"/>
</dbReference>
<organism evidence="11 12">
    <name type="scientific">Permianibacter aggregans</name>
    <dbReference type="NCBI Taxonomy" id="1510150"/>
    <lineage>
        <taxon>Bacteria</taxon>
        <taxon>Pseudomonadati</taxon>
        <taxon>Pseudomonadota</taxon>
        <taxon>Gammaproteobacteria</taxon>
        <taxon>Pseudomonadales</taxon>
        <taxon>Pseudomonadaceae</taxon>
        <taxon>Permianibacter</taxon>
    </lineage>
</organism>
<feature type="chain" id="PRO_5020439289" evidence="9">
    <location>
        <begin position="28"/>
        <end position="683"/>
    </location>
</feature>
<dbReference type="Gene3D" id="3.30.1370.130">
    <property type="match status" value="1"/>
</dbReference>
<dbReference type="Pfam" id="PF11741">
    <property type="entry name" value="AMIN"/>
    <property type="match status" value="2"/>
</dbReference>
<proteinExistence type="inferred from homology"/>
<dbReference type="InterPro" id="IPR021731">
    <property type="entry name" value="AMIN_dom"/>
</dbReference>
<sequence length="683" mass="74367">MKRNHYSSIALTPVALLLAFGGLCANAADLNNMTFNALGGDRVEVRLSLTEPVGNVQAFTTDNPARISLDLPGVVPKVERKTLPIGAGYARSVSVAEAQGRTRVVLSLEQPVKYTTRMDGNDFVIMLGEGSGASLAALPAGADSKPMASGNGKGIRDIDFRRGEKGEARVLFNLADPKVGIDVRQEGRTVYADFIGTSIPDELIRRLDVVDFGTPAKIVDISRRGGTVQVKIDTMGEFDYLAYQADNQFTLELKPLTKQEVEDRRARQPTFTGERLSLNFQDIQVRAVLQLIADYTGINMVTSDTVGGSITLRLQNVPWDQALDIILKTKGLDKRQNGNVMLVAPADEIAARERLVLESQKQQEELVQLRSEFIQINYAKASDIATLLKAKENILLSDRGQVSVDERTNTLLVQDTPRKIDEVRQLIRTLDIPVRQVLIESRVVVANDDFTRELGVKFGVSDKNSQSGMSGNLTGAEGFRTAGTAAQTDRLNVNLPVVGAAGSLGFQIASLTDGTILDLELSALESEGKGEVISSPRVLTANQRESYIESGVEIPYLQASSAGNTNVTFRKAVLGLTVKPQITPDDNVILDLTVTKDSLGVDTVRGPAINTNRVGTQVLVRNGETVVLGGIFEEEMINNLRKVPFLGDLPGLGFLFRTKENQANRQELIIFVTPKIVKDMETY</sequence>
<evidence type="ECO:0000256" key="6">
    <source>
        <dbReference type="ARBA" id="ARBA00023237"/>
    </source>
</evidence>
<dbReference type="PANTHER" id="PTHR30604">
    <property type="entry name" value="PROTEIN TRANSPORT PROTEIN HOFQ"/>
    <property type="match status" value="1"/>
</dbReference>
<keyword evidence="6" id="KW-0998">Cell outer membrane</keyword>
<accession>A0A4R6UQU8</accession>
<evidence type="ECO:0000256" key="8">
    <source>
        <dbReference type="RuleBase" id="RU004004"/>
    </source>
</evidence>
<evidence type="ECO:0000256" key="7">
    <source>
        <dbReference type="RuleBase" id="RU004003"/>
    </source>
</evidence>
<dbReference type="RefSeq" id="WP_133588994.1">
    <property type="nucleotide sequence ID" value="NZ_CP037953.1"/>
</dbReference>
<dbReference type="SMART" id="SM00965">
    <property type="entry name" value="STN"/>
    <property type="match status" value="1"/>
</dbReference>
<dbReference type="GO" id="GO:0009306">
    <property type="term" value="P:protein secretion"/>
    <property type="evidence" value="ECO:0007669"/>
    <property type="project" value="InterPro"/>
</dbReference>
<keyword evidence="2 8" id="KW-0813">Transport</keyword>
<dbReference type="PANTHER" id="PTHR30604:SF1">
    <property type="entry name" value="DNA UTILIZATION PROTEIN HOFQ"/>
    <property type="match status" value="1"/>
</dbReference>
<dbReference type="Gene3D" id="3.30.1370.120">
    <property type="match status" value="1"/>
</dbReference>
<dbReference type="EMBL" id="SNYM01000004">
    <property type="protein sequence ID" value="TDQ49421.1"/>
    <property type="molecule type" value="Genomic_DNA"/>
</dbReference>
<dbReference type="InterPro" id="IPR011662">
    <property type="entry name" value="Secretin/TonB_short_N"/>
</dbReference>
<comment type="subcellular location">
    <subcellularLocation>
        <location evidence="8">Cell outer membrane</location>
    </subcellularLocation>
    <subcellularLocation>
        <location evidence="1">Membrane</location>
    </subcellularLocation>
</comment>
<evidence type="ECO:0000256" key="9">
    <source>
        <dbReference type="SAM" id="SignalP"/>
    </source>
</evidence>
<comment type="caution">
    <text evidence="11">The sequence shown here is derived from an EMBL/GenBank/DDBJ whole genome shotgun (WGS) entry which is preliminary data.</text>
</comment>
<dbReference type="NCBIfam" id="TIGR02515">
    <property type="entry name" value="IV_pilus_PilQ"/>
    <property type="match status" value="1"/>
</dbReference>
<dbReference type="InterPro" id="IPR013355">
    <property type="entry name" value="Pilus_4_PilQ"/>
</dbReference>
<evidence type="ECO:0000256" key="2">
    <source>
        <dbReference type="ARBA" id="ARBA00022448"/>
    </source>
</evidence>
<evidence type="ECO:0000313" key="11">
    <source>
        <dbReference type="EMBL" id="TDQ49421.1"/>
    </source>
</evidence>
<evidence type="ECO:0000259" key="10">
    <source>
        <dbReference type="SMART" id="SM00965"/>
    </source>
</evidence>
<evidence type="ECO:0000256" key="3">
    <source>
        <dbReference type="ARBA" id="ARBA00022729"/>
    </source>
</evidence>
<comment type="similarity">
    <text evidence="7">Belongs to the bacterial secretin family.</text>
</comment>
<dbReference type="InterPro" id="IPR001775">
    <property type="entry name" value="GspD/PilQ"/>
</dbReference>
<dbReference type="AlphaFoldDB" id="A0A4R6UQU8"/>
<feature type="domain" description="Secretin/TonB short N-terminal" evidence="10">
    <location>
        <begin position="298"/>
        <end position="346"/>
    </location>
</feature>
<protein>
    <submittedName>
        <fullName evidence="11">Type IV pilus assembly protein PilQ</fullName>
    </submittedName>
</protein>
<evidence type="ECO:0000256" key="4">
    <source>
        <dbReference type="ARBA" id="ARBA00022927"/>
    </source>
</evidence>
<dbReference type="PRINTS" id="PR00811">
    <property type="entry name" value="BCTERIALGSPD"/>
</dbReference>
<reference evidence="11 12" key="1">
    <citation type="submission" date="2019-03" db="EMBL/GenBank/DDBJ databases">
        <title>Genomic Encyclopedia of Type Strains, Phase IV (KMG-IV): sequencing the most valuable type-strain genomes for metagenomic binning, comparative biology and taxonomic classification.</title>
        <authorList>
            <person name="Goeker M."/>
        </authorList>
    </citation>
    <scope>NUCLEOTIDE SEQUENCE [LARGE SCALE GENOMIC DNA]</scope>
    <source>
        <strain evidence="11 12">DSM 103792</strain>
    </source>
</reference>
<dbReference type="GO" id="GO:0009279">
    <property type="term" value="C:cell outer membrane"/>
    <property type="evidence" value="ECO:0007669"/>
    <property type="project" value="UniProtKB-SubCell"/>
</dbReference>
<evidence type="ECO:0000313" key="12">
    <source>
        <dbReference type="Proteomes" id="UP000295375"/>
    </source>
</evidence>
<dbReference type="Pfam" id="PF03958">
    <property type="entry name" value="Secretin_N"/>
    <property type="match status" value="1"/>
</dbReference>
<name>A0A4R6UQU8_9GAMM</name>
<dbReference type="InterPro" id="IPR038591">
    <property type="entry name" value="NolW-like_sf"/>
</dbReference>